<evidence type="ECO:0000313" key="5">
    <source>
        <dbReference type="Proteomes" id="UP000663877"/>
    </source>
</evidence>
<dbReference type="Proteomes" id="UP000663877">
    <property type="component" value="Unassembled WGS sequence"/>
</dbReference>
<gene>
    <name evidence="2" type="ORF">BJG266_LOCUS18044</name>
    <name evidence="3" type="ORF">QVE165_LOCUS20452</name>
</gene>
<evidence type="ECO:0000259" key="1">
    <source>
        <dbReference type="PROSITE" id="PS50181"/>
    </source>
</evidence>
<reference evidence="2" key="1">
    <citation type="submission" date="2021-02" db="EMBL/GenBank/DDBJ databases">
        <authorList>
            <person name="Nowell W R."/>
        </authorList>
    </citation>
    <scope>NUCLEOTIDE SEQUENCE</scope>
</reference>
<accession>A0A814JQ89</accession>
<evidence type="ECO:0000313" key="3">
    <source>
        <dbReference type="EMBL" id="CAF1103850.1"/>
    </source>
</evidence>
<dbReference type="Proteomes" id="UP000663832">
    <property type="component" value="Unassembled WGS sequence"/>
</dbReference>
<name>A0A814JQ89_9BILA</name>
<feature type="domain" description="F-box" evidence="1">
    <location>
        <begin position="5"/>
        <end position="52"/>
    </location>
</feature>
<evidence type="ECO:0000313" key="4">
    <source>
        <dbReference type="Proteomes" id="UP000663832"/>
    </source>
</evidence>
<dbReference type="InterPro" id="IPR001810">
    <property type="entry name" value="F-box_dom"/>
</dbReference>
<proteinExistence type="predicted"/>
<keyword evidence="4" id="KW-1185">Reference proteome</keyword>
<evidence type="ECO:0000313" key="2">
    <source>
        <dbReference type="EMBL" id="CAF1040568.1"/>
    </source>
</evidence>
<sequence>MANKIWFFDRLPVDLLYDIFDYFLAHDILLSFSNVSDRVDGVLRTYSFYRFDFKSISKDNFDLICRHIKPDQVISLVLSDASATPGQSELFLSRISIKQFTRLQSLTLYCIENETLELILLDLNKLDQLRSFHINSVTTKSPLRIYDYSPLINQVTPLLSKTLSQVLPKLHRLNIGQKFIATRTPLLVNLRSLALAQSTINELQMILIQTPHLRSLDVCLEGDTSNIELLDTPSQLKWLILTINGNYFLTNRY</sequence>
<organism evidence="2 5">
    <name type="scientific">Adineta steineri</name>
    <dbReference type="NCBI Taxonomy" id="433720"/>
    <lineage>
        <taxon>Eukaryota</taxon>
        <taxon>Metazoa</taxon>
        <taxon>Spiralia</taxon>
        <taxon>Gnathifera</taxon>
        <taxon>Rotifera</taxon>
        <taxon>Eurotatoria</taxon>
        <taxon>Bdelloidea</taxon>
        <taxon>Adinetida</taxon>
        <taxon>Adinetidae</taxon>
        <taxon>Adineta</taxon>
    </lineage>
</organism>
<dbReference type="EMBL" id="CAJNOI010000090">
    <property type="protein sequence ID" value="CAF1040568.1"/>
    <property type="molecule type" value="Genomic_DNA"/>
</dbReference>
<dbReference type="OrthoDB" id="10028013at2759"/>
<dbReference type="AlphaFoldDB" id="A0A814JQ89"/>
<dbReference type="EMBL" id="CAJNOM010000128">
    <property type="protein sequence ID" value="CAF1103850.1"/>
    <property type="molecule type" value="Genomic_DNA"/>
</dbReference>
<dbReference type="PROSITE" id="PS50181">
    <property type="entry name" value="FBOX"/>
    <property type="match status" value="1"/>
</dbReference>
<comment type="caution">
    <text evidence="2">The sequence shown here is derived from an EMBL/GenBank/DDBJ whole genome shotgun (WGS) entry which is preliminary data.</text>
</comment>
<protein>
    <recommendedName>
        <fullName evidence="1">F-box domain-containing protein</fullName>
    </recommendedName>
</protein>